<protein>
    <submittedName>
        <fullName evidence="1">Uncharacterized protein</fullName>
    </submittedName>
</protein>
<name>A0A6J5MV73_9CAUD</name>
<gene>
    <name evidence="1" type="ORF">UFOVP565_2</name>
</gene>
<evidence type="ECO:0000313" key="1">
    <source>
        <dbReference type="EMBL" id="CAB4150232.1"/>
    </source>
</evidence>
<sequence>MGRGSHEVLIDRVCDLIVILNKKKLNRREIAERWDCSTRNVSYVIAYARRVYGVHVKSVLDTNFQASYELCSTGIFDKQALMKHRRKRQ</sequence>
<dbReference type="EMBL" id="LR796545">
    <property type="protein sequence ID" value="CAB4150232.1"/>
    <property type="molecule type" value="Genomic_DNA"/>
</dbReference>
<accession>A0A6J5MV73</accession>
<organism evidence="1">
    <name type="scientific">uncultured Caudovirales phage</name>
    <dbReference type="NCBI Taxonomy" id="2100421"/>
    <lineage>
        <taxon>Viruses</taxon>
        <taxon>Duplodnaviria</taxon>
        <taxon>Heunggongvirae</taxon>
        <taxon>Uroviricota</taxon>
        <taxon>Caudoviricetes</taxon>
        <taxon>Peduoviridae</taxon>
        <taxon>Maltschvirus</taxon>
        <taxon>Maltschvirus maltsch</taxon>
    </lineage>
</organism>
<proteinExistence type="predicted"/>
<reference evidence="1" key="1">
    <citation type="submission" date="2020-04" db="EMBL/GenBank/DDBJ databases">
        <authorList>
            <person name="Chiriac C."/>
            <person name="Salcher M."/>
            <person name="Ghai R."/>
            <person name="Kavagutti S V."/>
        </authorList>
    </citation>
    <scope>NUCLEOTIDE SEQUENCE</scope>
</reference>